<evidence type="ECO:0000256" key="10">
    <source>
        <dbReference type="ARBA" id="ARBA00023295"/>
    </source>
</evidence>
<comment type="subcellular location">
    <subcellularLocation>
        <location evidence="1">Secreted</location>
        <location evidence="1">Cell wall</location>
    </subcellularLocation>
</comment>
<dbReference type="SUPFAM" id="SSF51126">
    <property type="entry name" value="Pectin lyase-like"/>
    <property type="match status" value="1"/>
</dbReference>
<dbReference type="Proteomes" id="UP000251960">
    <property type="component" value="Chromosome 4"/>
</dbReference>
<dbReference type="PROSITE" id="PS00502">
    <property type="entry name" value="POLYGALACTURONASE"/>
    <property type="match status" value="1"/>
</dbReference>
<keyword evidence="8" id="KW-1015">Disulfide bond</keyword>
<evidence type="ECO:0000256" key="14">
    <source>
        <dbReference type="ARBA" id="ARBA00048766"/>
    </source>
</evidence>
<dbReference type="Gene3D" id="2.160.20.10">
    <property type="entry name" value="Single-stranded right-handed beta-helix, Pectin lyase-like"/>
    <property type="match status" value="1"/>
</dbReference>
<accession>A0A3L6F7R4</accession>
<keyword evidence="9" id="KW-0325">Glycoprotein</keyword>
<evidence type="ECO:0000256" key="8">
    <source>
        <dbReference type="ARBA" id="ARBA00023157"/>
    </source>
</evidence>
<evidence type="ECO:0000256" key="4">
    <source>
        <dbReference type="ARBA" id="ARBA00022525"/>
    </source>
</evidence>
<dbReference type="InterPro" id="IPR006626">
    <property type="entry name" value="PbH1"/>
</dbReference>
<evidence type="ECO:0000313" key="21">
    <source>
        <dbReference type="Proteomes" id="UP000251960"/>
    </source>
</evidence>
<evidence type="ECO:0000256" key="11">
    <source>
        <dbReference type="ARBA" id="ARBA00023316"/>
    </source>
</evidence>
<evidence type="ECO:0000313" key="20">
    <source>
        <dbReference type="EMBL" id="PWZ28381.1"/>
    </source>
</evidence>
<evidence type="ECO:0000256" key="6">
    <source>
        <dbReference type="ARBA" id="ARBA00022737"/>
    </source>
</evidence>
<evidence type="ECO:0000256" key="15">
    <source>
        <dbReference type="ARBA" id="ARBA00057651"/>
    </source>
</evidence>
<comment type="function">
    <text evidence="15">May function in depolymerizing pectin during pollen development, germination, and tube growth. Acts as an exo-polygalacturonase.</text>
</comment>
<dbReference type="GO" id="GO:0047911">
    <property type="term" value="F:galacturan 1,4-alpha-galacturonidase activity"/>
    <property type="evidence" value="ECO:0007669"/>
    <property type="project" value="UniProtKB-EC"/>
</dbReference>
<feature type="active site" evidence="18">
    <location>
        <position position="284"/>
    </location>
</feature>
<reference evidence="20 21" key="1">
    <citation type="journal article" date="2018" name="Nat. Genet.">
        <title>Extensive intraspecific gene order and gene structural variations between Mo17 and other maize genomes.</title>
        <authorList>
            <person name="Sun S."/>
            <person name="Zhou Y."/>
            <person name="Chen J."/>
            <person name="Shi J."/>
            <person name="Zhao H."/>
            <person name="Zhao H."/>
            <person name="Song W."/>
            <person name="Zhang M."/>
            <person name="Cui Y."/>
            <person name="Dong X."/>
            <person name="Liu H."/>
            <person name="Ma X."/>
            <person name="Jiao Y."/>
            <person name="Wang B."/>
            <person name="Wei X."/>
            <person name="Stein J.C."/>
            <person name="Glaubitz J.C."/>
            <person name="Lu F."/>
            <person name="Yu G."/>
            <person name="Liang C."/>
            <person name="Fengler K."/>
            <person name="Li B."/>
            <person name="Rafalski A."/>
            <person name="Schnable P.S."/>
            <person name="Ware D.H."/>
            <person name="Buckler E.S."/>
            <person name="Lai J."/>
        </authorList>
    </citation>
    <scope>NUCLEOTIDE SEQUENCE [LARGE SCALE GENOMIC DNA]</scope>
    <source>
        <strain evidence="21">cv. Missouri 17</strain>
        <tissue evidence="20">Seedling</tissue>
    </source>
</reference>
<evidence type="ECO:0000256" key="1">
    <source>
        <dbReference type="ARBA" id="ARBA00004191"/>
    </source>
</evidence>
<organism evidence="20 21">
    <name type="scientific">Zea mays</name>
    <name type="common">Maize</name>
    <dbReference type="NCBI Taxonomy" id="4577"/>
    <lineage>
        <taxon>Eukaryota</taxon>
        <taxon>Viridiplantae</taxon>
        <taxon>Streptophyta</taxon>
        <taxon>Embryophyta</taxon>
        <taxon>Tracheophyta</taxon>
        <taxon>Spermatophyta</taxon>
        <taxon>Magnoliopsida</taxon>
        <taxon>Liliopsida</taxon>
        <taxon>Poales</taxon>
        <taxon>Poaceae</taxon>
        <taxon>PACMAD clade</taxon>
        <taxon>Panicoideae</taxon>
        <taxon>Andropogonodae</taxon>
        <taxon>Andropogoneae</taxon>
        <taxon>Tripsacinae</taxon>
        <taxon>Zea</taxon>
    </lineage>
</organism>
<dbReference type="InterPro" id="IPR011050">
    <property type="entry name" value="Pectin_lyase_fold/virulence"/>
</dbReference>
<evidence type="ECO:0000256" key="12">
    <source>
        <dbReference type="ARBA" id="ARBA00038933"/>
    </source>
</evidence>
<evidence type="ECO:0000256" key="16">
    <source>
        <dbReference type="ARBA" id="ARBA00068298"/>
    </source>
</evidence>
<evidence type="ECO:0000256" key="18">
    <source>
        <dbReference type="PROSITE-ProRule" id="PRU10052"/>
    </source>
</evidence>
<evidence type="ECO:0000256" key="7">
    <source>
        <dbReference type="ARBA" id="ARBA00022801"/>
    </source>
</evidence>
<evidence type="ECO:0000256" key="13">
    <source>
        <dbReference type="ARBA" id="ARBA00043142"/>
    </source>
</evidence>
<dbReference type="ExpressionAtlas" id="A0A3L6F7R4">
    <property type="expression patterns" value="baseline and differential"/>
</dbReference>
<dbReference type="Pfam" id="PF00295">
    <property type="entry name" value="Glyco_hydro_28"/>
    <property type="match status" value="1"/>
</dbReference>
<dbReference type="SMART" id="SM00710">
    <property type="entry name" value="PbH1"/>
    <property type="match status" value="3"/>
</dbReference>
<evidence type="ECO:0000256" key="9">
    <source>
        <dbReference type="ARBA" id="ARBA00023180"/>
    </source>
</evidence>
<evidence type="ECO:0000256" key="19">
    <source>
        <dbReference type="RuleBase" id="RU361169"/>
    </source>
</evidence>
<dbReference type="FunFam" id="2.160.20.10:FF:000004">
    <property type="entry name" value="Pectin lyase-like superfamily protein"/>
    <property type="match status" value="1"/>
</dbReference>
<dbReference type="EMBL" id="NCVQ01000005">
    <property type="protein sequence ID" value="PWZ28381.1"/>
    <property type="molecule type" value="Genomic_DNA"/>
</dbReference>
<keyword evidence="5" id="KW-0732">Signal</keyword>
<gene>
    <name evidence="20" type="primary">PG2C_3</name>
    <name evidence="20" type="ORF">Zm00014a_025872</name>
</gene>
<dbReference type="InterPro" id="IPR012334">
    <property type="entry name" value="Pectin_lyas_fold"/>
</dbReference>
<evidence type="ECO:0000256" key="2">
    <source>
        <dbReference type="ARBA" id="ARBA00008834"/>
    </source>
</evidence>
<keyword evidence="10 19" id="KW-0326">Glycosidase</keyword>
<dbReference type="InterPro" id="IPR000743">
    <property type="entry name" value="Glyco_hydro_28"/>
</dbReference>
<keyword evidence="7 19" id="KW-0378">Hydrolase</keyword>
<dbReference type="GO" id="GO:0004650">
    <property type="term" value="F:polygalacturonase activity"/>
    <property type="evidence" value="ECO:0007669"/>
    <property type="project" value="InterPro"/>
</dbReference>
<keyword evidence="4" id="KW-0964">Secreted</keyword>
<dbReference type="GO" id="GO:0071555">
    <property type="term" value="P:cell wall organization"/>
    <property type="evidence" value="ECO:0007669"/>
    <property type="project" value="UniProtKB-KW"/>
</dbReference>
<keyword evidence="3" id="KW-0134">Cell wall</keyword>
<comment type="catalytic activity">
    <reaction evidence="14">
        <text>[(1-&gt;4)-alpha-D-galacturonosyl](n) + H2O = alpha-D-galacturonate + [(1-&gt;4)-alpha-D-galacturonosyl](n-1)</text>
        <dbReference type="Rhea" id="RHEA:14117"/>
        <dbReference type="Rhea" id="RHEA-COMP:14570"/>
        <dbReference type="Rhea" id="RHEA-COMP:14572"/>
        <dbReference type="ChEBI" id="CHEBI:15377"/>
        <dbReference type="ChEBI" id="CHEBI:58658"/>
        <dbReference type="ChEBI" id="CHEBI:140523"/>
        <dbReference type="EC" id="3.2.1.67"/>
    </reaction>
</comment>
<protein>
    <recommendedName>
        <fullName evidence="16">Exopolygalacturonase</fullName>
        <ecNumber evidence="12">3.2.1.67</ecNumber>
    </recommendedName>
    <alternativeName>
        <fullName evidence="13">Galacturan 1,4-alpha-galacturonidase</fullName>
    </alternativeName>
    <alternativeName>
        <fullName evidence="17">Pectinase</fullName>
    </alternativeName>
</protein>
<keyword evidence="6" id="KW-0677">Repeat</keyword>
<dbReference type="GO" id="GO:0005975">
    <property type="term" value="P:carbohydrate metabolic process"/>
    <property type="evidence" value="ECO:0007669"/>
    <property type="project" value="InterPro"/>
</dbReference>
<dbReference type="AlphaFoldDB" id="A0A3L6F7R4"/>
<dbReference type="PANTHER" id="PTHR31375">
    <property type="match status" value="1"/>
</dbReference>
<comment type="similarity">
    <text evidence="2 19">Belongs to the glycosyl hydrolase 28 family.</text>
</comment>
<evidence type="ECO:0000256" key="3">
    <source>
        <dbReference type="ARBA" id="ARBA00022512"/>
    </source>
</evidence>
<evidence type="ECO:0000256" key="5">
    <source>
        <dbReference type="ARBA" id="ARBA00022729"/>
    </source>
</evidence>
<name>A0A3L6F7R4_MAIZE</name>
<evidence type="ECO:0000256" key="17">
    <source>
        <dbReference type="ARBA" id="ARBA00083621"/>
    </source>
</evidence>
<dbReference type="EC" id="3.2.1.67" evidence="12"/>
<comment type="caution">
    <text evidence="20">The sequence shown here is derived from an EMBL/GenBank/DDBJ whole genome shotgun (WGS) entry which is preliminary data.</text>
</comment>
<sequence length="438" mass="46095">MCPSAPRLRRGTHPTARDISMAFISSAAMKAAVAALLVFAAVSPAARAVAAEAEAKAKAVGGAPSVPAGSLDIAQLGAKGDGKSDSTPMVLKAWKHACEATGQQKIVIPKGNYLTGALDLVGPCKSSIIIRLDGNLLGTGDLNAYKRNWIEIQNVDNLSINGHGTIDGQGALVWNKNECQRSYNCKILPNSLVLDFVTNAQIRGITLLNSKFFHMNIFGSKNVVIDKVTIKAPGDSPNTDGIHIGDSSNVTISGTTIAVGDDCVSIGPGSKTIRVKGVKCGPGHGISVGSLGRYKDEKDVEDVKVTGCTLAGTTNGLRIKSYEDSKSSLKATKFLYQDVTMDNVSYPIIIDQKYCPNNICAKSGASKVAVNDVVFKNIHGTSNTPEAITLNCANNLPCQGVQLINVDIKYNRSDNKTMSVCKNAIGKSIGMAKELACV</sequence>
<keyword evidence="11" id="KW-0961">Cell wall biogenesis/degradation</keyword>
<proteinExistence type="inferred from homology"/>